<feature type="domain" description="Glycosyltransferase 61 catalytic" evidence="4">
    <location>
        <begin position="562"/>
        <end position="737"/>
    </location>
</feature>
<keyword evidence="1" id="KW-0677">Repeat</keyword>
<evidence type="ECO:0000256" key="2">
    <source>
        <dbReference type="ARBA" id="ARBA00022803"/>
    </source>
</evidence>
<proteinExistence type="predicted"/>
<organism evidence="5 6">
    <name type="scientific">Aphanothece hegewaldii CCALA 016</name>
    <dbReference type="NCBI Taxonomy" id="2107694"/>
    <lineage>
        <taxon>Bacteria</taxon>
        <taxon>Bacillati</taxon>
        <taxon>Cyanobacteriota</taxon>
        <taxon>Cyanophyceae</taxon>
        <taxon>Oscillatoriophycideae</taxon>
        <taxon>Chroococcales</taxon>
        <taxon>Aphanothecaceae</taxon>
        <taxon>Aphanothece</taxon>
    </lineage>
</organism>
<dbReference type="PANTHER" id="PTHR44943:SF8">
    <property type="entry name" value="TPR REPEAT-CONTAINING PROTEIN MJ0263"/>
    <property type="match status" value="1"/>
</dbReference>
<feature type="repeat" description="TPR" evidence="3">
    <location>
        <begin position="154"/>
        <end position="187"/>
    </location>
</feature>
<gene>
    <name evidence="5" type="ORF">C7H19_01510</name>
</gene>
<comment type="caution">
    <text evidence="5">The sequence shown here is derived from an EMBL/GenBank/DDBJ whole genome shotgun (WGS) entry which is preliminary data.</text>
</comment>
<dbReference type="Pfam" id="PF13424">
    <property type="entry name" value="TPR_12"/>
    <property type="match status" value="1"/>
</dbReference>
<reference evidence="5 6" key="1">
    <citation type="submission" date="2018-03" db="EMBL/GenBank/DDBJ databases">
        <title>The ancient ancestry and fast evolution of plastids.</title>
        <authorList>
            <person name="Moore K.R."/>
            <person name="Magnabosco C."/>
            <person name="Momper L."/>
            <person name="Gold D.A."/>
            <person name="Bosak T."/>
            <person name="Fournier G.P."/>
        </authorList>
    </citation>
    <scope>NUCLEOTIDE SEQUENCE [LARGE SCALE GENOMIC DNA]</scope>
    <source>
        <strain evidence="5 6">CCALA 016</strain>
    </source>
</reference>
<feature type="repeat" description="TPR" evidence="3">
    <location>
        <begin position="86"/>
        <end position="119"/>
    </location>
</feature>
<dbReference type="GO" id="GO:0016757">
    <property type="term" value="F:glycosyltransferase activity"/>
    <property type="evidence" value="ECO:0007669"/>
    <property type="project" value="InterPro"/>
</dbReference>
<evidence type="ECO:0000256" key="1">
    <source>
        <dbReference type="ARBA" id="ARBA00022737"/>
    </source>
</evidence>
<protein>
    <submittedName>
        <fullName evidence="5">Capsular biosynthesis protein</fullName>
    </submittedName>
</protein>
<dbReference type="SMART" id="SM00028">
    <property type="entry name" value="TPR"/>
    <property type="match status" value="9"/>
</dbReference>
<feature type="repeat" description="TPR" evidence="3">
    <location>
        <begin position="120"/>
        <end position="153"/>
    </location>
</feature>
<evidence type="ECO:0000313" key="5">
    <source>
        <dbReference type="EMBL" id="PSF39492.1"/>
    </source>
</evidence>
<dbReference type="RefSeq" id="WP_106455112.1">
    <property type="nucleotide sequence ID" value="NZ_PXOH01000001.1"/>
</dbReference>
<reference evidence="5 6" key="2">
    <citation type="submission" date="2018-03" db="EMBL/GenBank/DDBJ databases">
        <authorList>
            <person name="Keele B.F."/>
        </authorList>
    </citation>
    <scope>NUCLEOTIDE SEQUENCE [LARGE SCALE GENOMIC DNA]</scope>
    <source>
        <strain evidence="5 6">CCALA 016</strain>
    </source>
</reference>
<dbReference type="SUPFAM" id="SSF48452">
    <property type="entry name" value="TPR-like"/>
    <property type="match status" value="2"/>
</dbReference>
<evidence type="ECO:0000313" key="6">
    <source>
        <dbReference type="Proteomes" id="UP000239001"/>
    </source>
</evidence>
<sequence>MVDIERYRKGLAECFQLDELSYQLGLLLEQLGYWEEATHSYQDAITQNQQHVEAHLSLGMLWELKGSPKIAIAIYRQAINNKIKDARIYNNLGYVLAKQKAFIEAILIYQQALEIGSDSAVIYNNLGRTFLESEQIEQAFTAFEQAINLDPHLASAHYNLGYLWKQRGDDYSAATHFQKVIELEPNNLRAYGHYSNILINQGKLRQAIDCLRQAIIQQPTWIDNYCQRTHQLHEDNLLDKAQLTCIDFLQNLRQSSDISLNLNKLEQTYRAFGDVFSAVYEDKRAESYYQKAIQAQPQNIDLYWHLGNTLIKQQRTEAAIAIYQLGLTLDKTHAHINFSLGNLLASQQRFAEALHYYEQVLQSNKEFTVPLLPSPFINQPLQLPQGIFEFTQNWISRTKIADCHYQIIDHSCETSIKTVEETPSALSPQVSPPSCQGINCNSCMTDLCHQFEPIAIASGVYQVIKPASMPLSYPSTFVVSMPEGRLWTTPKKSSWMPCKAIAVITPDNYLLSDLSRDYPWYLPGCQKHDPAIHGMFRRNVLPPLKSIQGTVVALTGLSGHMYYHWMMDILPRLNILQRSNWADEPVDWYLINTIEQDFQRETLTKLGIKSEQLLSSDQYPYIQATKLIIPSFPGHPHWATPESINFLRNHFFNSSNTTSLTSPKRLYISRSNANHRQIINEIEVKQLLESMGFLTVFPEQYSLAEQVNMFQNAEIIVAPHGGGLTNLIFCRPGTKIIEFFSPNYIRTDYWVISVELELQHYYIKGKNFDCTPLRKLMYQSSLTEDIWLDIKLLKLALEVVLNDSVSI</sequence>
<feature type="repeat" description="TPR" evidence="3">
    <location>
        <begin position="266"/>
        <end position="299"/>
    </location>
</feature>
<feature type="repeat" description="TPR" evidence="3">
    <location>
        <begin position="334"/>
        <end position="367"/>
    </location>
</feature>
<dbReference type="InterPro" id="IPR049625">
    <property type="entry name" value="Glyco_transf_61_cat"/>
</dbReference>
<evidence type="ECO:0000259" key="4">
    <source>
        <dbReference type="Pfam" id="PF04577"/>
    </source>
</evidence>
<dbReference type="PANTHER" id="PTHR44943">
    <property type="entry name" value="CELLULOSE SYNTHASE OPERON PROTEIN C"/>
    <property type="match status" value="1"/>
</dbReference>
<dbReference type="EMBL" id="PXOH01000001">
    <property type="protein sequence ID" value="PSF39492.1"/>
    <property type="molecule type" value="Genomic_DNA"/>
</dbReference>
<dbReference type="Pfam" id="PF14559">
    <property type="entry name" value="TPR_19"/>
    <property type="match status" value="1"/>
</dbReference>
<dbReference type="Pfam" id="PF04577">
    <property type="entry name" value="Glyco_transf_61"/>
    <property type="match status" value="1"/>
</dbReference>
<dbReference type="InterPro" id="IPR011990">
    <property type="entry name" value="TPR-like_helical_dom_sf"/>
</dbReference>
<dbReference type="Pfam" id="PF13374">
    <property type="entry name" value="TPR_10"/>
    <property type="match status" value="1"/>
</dbReference>
<dbReference type="InterPro" id="IPR019734">
    <property type="entry name" value="TPR_rpt"/>
</dbReference>
<name>A0A2T1M3U9_9CHRO</name>
<dbReference type="Gene3D" id="1.25.40.10">
    <property type="entry name" value="Tetratricopeptide repeat domain"/>
    <property type="match status" value="3"/>
</dbReference>
<evidence type="ECO:0000256" key="3">
    <source>
        <dbReference type="PROSITE-ProRule" id="PRU00339"/>
    </source>
</evidence>
<dbReference type="Pfam" id="PF13432">
    <property type="entry name" value="TPR_16"/>
    <property type="match status" value="1"/>
</dbReference>
<dbReference type="Pfam" id="PF13181">
    <property type="entry name" value="TPR_8"/>
    <property type="match status" value="2"/>
</dbReference>
<keyword evidence="2 3" id="KW-0802">TPR repeat</keyword>
<dbReference type="Proteomes" id="UP000239001">
    <property type="component" value="Unassembled WGS sequence"/>
</dbReference>
<dbReference type="InterPro" id="IPR051685">
    <property type="entry name" value="Ycf3/AcsC/BcsC/TPR_MFPF"/>
</dbReference>
<dbReference type="AlphaFoldDB" id="A0A2T1M3U9"/>
<dbReference type="PROSITE" id="PS50005">
    <property type="entry name" value="TPR"/>
    <property type="match status" value="5"/>
</dbReference>
<keyword evidence="6" id="KW-1185">Reference proteome</keyword>
<dbReference type="PROSITE" id="PS50293">
    <property type="entry name" value="TPR_REGION"/>
    <property type="match status" value="2"/>
</dbReference>
<accession>A0A2T1M3U9</accession>
<dbReference type="OrthoDB" id="182122at2"/>